<sequence length="205" mass="22122">MLALALGFGLVGCAVDGGMVDPDSALSERADQDAVARTAALEGADANTQTDMLTFYRSICALQTRYRADLRTDEHETGALTPDRYRESAVAILATRAAAADTARTAVDGLPIPNVLADEWRSAQGELVALFDGLHQADHARSADMARTDLADTERLRAVARELLSASARQIETENPRIRFIAESLPASKQVRREIAELPECRSPS</sequence>
<keyword evidence="2" id="KW-1185">Reference proteome</keyword>
<organism evidence="1 2">
    <name type="scientific">Nocardia mangyaensis</name>
    <dbReference type="NCBI Taxonomy" id="2213200"/>
    <lineage>
        <taxon>Bacteria</taxon>
        <taxon>Bacillati</taxon>
        <taxon>Actinomycetota</taxon>
        <taxon>Actinomycetes</taxon>
        <taxon>Mycobacteriales</taxon>
        <taxon>Nocardiaceae</taxon>
        <taxon>Nocardia</taxon>
    </lineage>
</organism>
<evidence type="ECO:0000313" key="1">
    <source>
        <dbReference type="EMBL" id="APE33191.1"/>
    </source>
</evidence>
<dbReference type="AlphaFoldDB" id="A0A1J0VMF4"/>
<dbReference type="Proteomes" id="UP000183810">
    <property type="component" value="Chromosome"/>
</dbReference>
<protein>
    <submittedName>
        <fullName evidence="1">Uncharacterized protein</fullName>
    </submittedName>
</protein>
<proteinExistence type="predicted"/>
<reference evidence="1" key="1">
    <citation type="submission" date="2016-11" db="EMBL/GenBank/DDBJ databases">
        <authorList>
            <person name="Jaros S."/>
            <person name="Januszkiewicz K."/>
            <person name="Wedrychowicz H."/>
        </authorList>
    </citation>
    <scope>NUCLEOTIDE SEQUENCE [LARGE SCALE GENOMIC DNA]</scope>
    <source>
        <strain evidence="1">Y48</strain>
    </source>
</reference>
<dbReference type="KEGG" id="nsl:BOX37_03540"/>
<name>A0A1J0VMF4_9NOCA</name>
<gene>
    <name evidence="1" type="ORF">BOX37_03540</name>
</gene>
<accession>A0A1J0VMF4</accession>
<dbReference type="EMBL" id="CP018082">
    <property type="protein sequence ID" value="APE33191.1"/>
    <property type="molecule type" value="Genomic_DNA"/>
</dbReference>
<evidence type="ECO:0000313" key="2">
    <source>
        <dbReference type="Proteomes" id="UP000183810"/>
    </source>
</evidence>